<sequence>FKPTWQAGYASGVTAGWAMFGLARYQQVQKKAFRDLVIAVADAYVDSLPDEDVDVWPMSFGHIISAQVAAYKFTGRAVYLEQAYKFARMAVEIFWQDNPLPRASFKTGHYETITGADSLALAMLEVHAATNNLKVDIPSNTIDR</sequence>
<proteinExistence type="predicted"/>
<accession>X1CNF1</accession>
<organism evidence="1">
    <name type="scientific">marine sediment metagenome</name>
    <dbReference type="NCBI Taxonomy" id="412755"/>
    <lineage>
        <taxon>unclassified sequences</taxon>
        <taxon>metagenomes</taxon>
        <taxon>ecological metagenomes</taxon>
    </lineage>
</organism>
<reference evidence="1" key="1">
    <citation type="journal article" date="2014" name="Front. Microbiol.">
        <title>High frequency of phylogenetically diverse reductive dehalogenase-homologous genes in deep subseafloor sedimentary metagenomes.</title>
        <authorList>
            <person name="Kawai M."/>
            <person name="Futagami T."/>
            <person name="Toyoda A."/>
            <person name="Takaki Y."/>
            <person name="Nishi S."/>
            <person name="Hori S."/>
            <person name="Arai W."/>
            <person name="Tsubouchi T."/>
            <person name="Morono Y."/>
            <person name="Uchiyama I."/>
            <person name="Ito T."/>
            <person name="Fujiyama A."/>
            <person name="Inagaki F."/>
            <person name="Takami H."/>
        </authorList>
    </citation>
    <scope>NUCLEOTIDE SEQUENCE</scope>
    <source>
        <strain evidence="1">Expedition CK06-06</strain>
    </source>
</reference>
<dbReference type="GO" id="GO:0005975">
    <property type="term" value="P:carbohydrate metabolic process"/>
    <property type="evidence" value="ECO:0007669"/>
    <property type="project" value="InterPro"/>
</dbReference>
<name>X1CNF1_9ZZZZ</name>
<dbReference type="InterPro" id="IPR008928">
    <property type="entry name" value="6-hairpin_glycosidase_sf"/>
</dbReference>
<protein>
    <submittedName>
        <fullName evidence="1">Uncharacterized protein</fullName>
    </submittedName>
</protein>
<dbReference type="AlphaFoldDB" id="X1CNF1"/>
<dbReference type="EMBL" id="BART01029145">
    <property type="protein sequence ID" value="GAG97678.1"/>
    <property type="molecule type" value="Genomic_DNA"/>
</dbReference>
<comment type="caution">
    <text evidence="1">The sequence shown here is derived from an EMBL/GenBank/DDBJ whole genome shotgun (WGS) entry which is preliminary data.</text>
</comment>
<gene>
    <name evidence="1" type="ORF">S01H4_51219</name>
</gene>
<evidence type="ECO:0000313" key="1">
    <source>
        <dbReference type="EMBL" id="GAG97678.1"/>
    </source>
</evidence>
<feature type="non-terminal residue" evidence="1">
    <location>
        <position position="1"/>
    </location>
</feature>
<dbReference type="SUPFAM" id="SSF48208">
    <property type="entry name" value="Six-hairpin glycosidases"/>
    <property type="match status" value="1"/>
</dbReference>